<keyword evidence="4" id="KW-0812">Transmembrane</keyword>
<reference evidence="7 8" key="1">
    <citation type="submission" date="2016-10" db="EMBL/GenBank/DDBJ databases">
        <title>Proteomics and genomics reveal pathogen-plant mechanisms compatible with a hemibiotrophic lifestyle of Diplodia corticola.</title>
        <authorList>
            <person name="Fernandes I."/>
            <person name="De Jonge R."/>
            <person name="Van De Peer Y."/>
            <person name="Devreese B."/>
            <person name="Alves A."/>
            <person name="Esteves A.C."/>
        </authorList>
    </citation>
    <scope>NUCLEOTIDE SEQUENCE [LARGE SCALE GENOMIC DNA]</scope>
    <source>
        <strain evidence="7 8">CBS 112549</strain>
    </source>
</reference>
<evidence type="ECO:0000256" key="4">
    <source>
        <dbReference type="SAM" id="Phobius"/>
    </source>
</evidence>
<feature type="transmembrane region" description="Helical" evidence="4">
    <location>
        <begin position="613"/>
        <end position="638"/>
    </location>
</feature>
<evidence type="ECO:0000259" key="5">
    <source>
        <dbReference type="PROSITE" id="PS50048"/>
    </source>
</evidence>
<dbReference type="SMART" id="SM00066">
    <property type="entry name" value="GAL4"/>
    <property type="match status" value="1"/>
</dbReference>
<dbReference type="RefSeq" id="XP_020133949.1">
    <property type="nucleotide sequence ID" value="XM_020276801.1"/>
</dbReference>
<dbReference type="STRING" id="236234.A0A1J9RBT4"/>
<feature type="domain" description="C2H2-type" evidence="6">
    <location>
        <begin position="21"/>
        <end position="50"/>
    </location>
</feature>
<dbReference type="CDD" id="cd12148">
    <property type="entry name" value="fungal_TF_MHR"/>
    <property type="match status" value="1"/>
</dbReference>
<sequence length="1175" mass="130118">MGHEPRAKRRKVAADDPHAVFRCQHPGCASAYRRKEHLNRHAQQHTKEPRYACNYCSRKFFRRDILRRHLELHDEDIELTRSRTSKACDVCRSRKTRCDGNTPCRTCSEKGLACTYNGLGGNNNIHHLPHNHAAPAAPPPPPPPPLPQLQTQDDDLCSDDNGSATPTPTHPYFFIENAYAENDVDNDQLPTPRALLPQQQPPPPLFDVDSVDPTMQTHDLSSYAASIPQPNHFGFALDASMLIPDNFSLDDDGGLSAGLGGLDCSESGGHAWANFPNLACIRRHIDVFWRVFHPKWLFLHKGSFRAEREPPFLLLSMVTASLWMGCSGGSGAVDDGGSQATASRIVALDLHRRLMVMLYQQRDKWLIPPNAADRATTPWPLATLQAMLIHLILAAFYGLPLASPGPADHVQHPTHNARVLLADLVATCRRLGVFDYPTMMRVFGGGEKQKEVMGIVTWVRVEEVKRLAVGLWRVSEWVGGGLGGGSGDGGGGLEGGAGLLSWRELRFEAPEPDELWTAEGVREFLARVSPTGSVQSGPWSSSIESSDDRREFRLGLGLEYEKAIELESVPTPSSQAQLLFSENENNDKSDPPNTASSENAPIQLTRAQRLMDWWFWESLSVTLSTACVISMAIVLGLINGKRLSEWTLPIRPNALISIFAAIARSALLLPLTECISQAKWLHFSKHHRRLQDLQTFDDASRGPLGSILFLGRMYRKAWLASLACLIIIAGMAVDPFAQQIIDYPLRPVPSEHGSDATTRVTQIYDTGHDNQSGNLFGMYADSDMQAAVLGGSLDRPLGPPFHCQTGNCTWPDLITLGVCNRCADITGQINETCTSNRMKGEERGSVINETFCSLKAPSGMSLQQTYTIYEKHRPKNRSNRWEQFVSTTDLPIIANKQINLYETNVDLGLVTVHGNISHHFFMKDLGHLDHDSIFRPSRQYTECTFYWCSRSYSDFRISNGTVQQGLITSAPLTAGETNITGFSTGEKTMINLTAPSTFPGNTSFSTNLAGMASTAHMMGLVFTTELTNQIAAQTGSDSYLKLDYTIFKADNLSRTMDGLAESMSNTIRQCGNATVVHGLAFRDETYMHVRWVWFILPASLVFFTAVILIVAARVNSRSDVVLWKSSMLPLLFHGLDQAVEAPSRQSKLSQVDARARVARARLDVTERDNLRFLLS</sequence>
<evidence type="ECO:0000256" key="2">
    <source>
        <dbReference type="PROSITE-ProRule" id="PRU00042"/>
    </source>
</evidence>
<dbReference type="SUPFAM" id="SSF57667">
    <property type="entry name" value="beta-beta-alpha zinc fingers"/>
    <property type="match status" value="1"/>
</dbReference>
<dbReference type="GO" id="GO:0008270">
    <property type="term" value="F:zinc ion binding"/>
    <property type="evidence" value="ECO:0007669"/>
    <property type="project" value="UniProtKB-KW"/>
</dbReference>
<feature type="transmembrane region" description="Helical" evidence="4">
    <location>
        <begin position="717"/>
        <end position="737"/>
    </location>
</feature>
<evidence type="ECO:0000256" key="1">
    <source>
        <dbReference type="ARBA" id="ARBA00023242"/>
    </source>
</evidence>
<proteinExistence type="predicted"/>
<organism evidence="7 8">
    <name type="scientific">Diplodia corticola</name>
    <dbReference type="NCBI Taxonomy" id="236234"/>
    <lineage>
        <taxon>Eukaryota</taxon>
        <taxon>Fungi</taxon>
        <taxon>Dikarya</taxon>
        <taxon>Ascomycota</taxon>
        <taxon>Pezizomycotina</taxon>
        <taxon>Dothideomycetes</taxon>
        <taxon>Dothideomycetes incertae sedis</taxon>
        <taxon>Botryosphaeriales</taxon>
        <taxon>Botryosphaeriaceae</taxon>
        <taxon>Diplodia</taxon>
    </lineage>
</organism>
<gene>
    <name evidence="7" type="ORF">BKCO1_500021</name>
</gene>
<dbReference type="InterPro" id="IPR001138">
    <property type="entry name" value="Zn2Cys6_DnaBD"/>
</dbReference>
<dbReference type="InterPro" id="IPR036236">
    <property type="entry name" value="Znf_C2H2_sf"/>
</dbReference>
<evidence type="ECO:0000313" key="8">
    <source>
        <dbReference type="Proteomes" id="UP000183809"/>
    </source>
</evidence>
<keyword evidence="8" id="KW-1185">Reference proteome</keyword>
<dbReference type="CDD" id="cd00067">
    <property type="entry name" value="GAL4"/>
    <property type="match status" value="1"/>
</dbReference>
<dbReference type="PANTHER" id="PTHR35394">
    <property type="entry name" value="DUF3176 DOMAIN-CONTAINING PROTEIN"/>
    <property type="match status" value="1"/>
</dbReference>
<accession>A0A1J9RBT4</accession>
<dbReference type="Proteomes" id="UP000183809">
    <property type="component" value="Unassembled WGS sequence"/>
</dbReference>
<feature type="compositionally biased region" description="Low complexity" evidence="3">
    <location>
        <begin position="126"/>
        <end position="135"/>
    </location>
</feature>
<comment type="caution">
    <text evidence="7">The sequence shown here is derived from an EMBL/GenBank/DDBJ whole genome shotgun (WGS) entry which is preliminary data.</text>
</comment>
<feature type="domain" description="Zn(2)-C6 fungal-type" evidence="5">
    <location>
        <begin position="87"/>
        <end position="116"/>
    </location>
</feature>
<dbReference type="PROSITE" id="PS50157">
    <property type="entry name" value="ZINC_FINGER_C2H2_2"/>
    <property type="match status" value="2"/>
</dbReference>
<name>A0A1J9RBT4_9PEZI</name>
<evidence type="ECO:0000259" key="6">
    <source>
        <dbReference type="PROSITE" id="PS50157"/>
    </source>
</evidence>
<keyword evidence="2" id="KW-0862">Zinc</keyword>
<dbReference type="PROSITE" id="PS00463">
    <property type="entry name" value="ZN2_CY6_FUNGAL_1"/>
    <property type="match status" value="1"/>
</dbReference>
<dbReference type="PROSITE" id="PS00028">
    <property type="entry name" value="ZINC_FINGER_C2H2_1"/>
    <property type="match status" value="2"/>
</dbReference>
<dbReference type="GeneID" id="31017062"/>
<feature type="domain" description="C2H2-type" evidence="6">
    <location>
        <begin position="51"/>
        <end position="78"/>
    </location>
</feature>
<evidence type="ECO:0000256" key="3">
    <source>
        <dbReference type="SAM" id="MobiDB-lite"/>
    </source>
</evidence>
<dbReference type="InterPro" id="IPR021514">
    <property type="entry name" value="DUF3176"/>
</dbReference>
<dbReference type="Gene3D" id="3.30.160.60">
    <property type="entry name" value="Classic Zinc Finger"/>
    <property type="match status" value="1"/>
</dbReference>
<dbReference type="EMBL" id="MNUE01000005">
    <property type="protein sequence ID" value="OJD37921.1"/>
    <property type="molecule type" value="Genomic_DNA"/>
</dbReference>
<feature type="transmembrane region" description="Helical" evidence="4">
    <location>
        <begin position="1091"/>
        <end position="1114"/>
    </location>
</feature>
<protein>
    <submittedName>
        <fullName evidence="7">C6 and c2h2 transcription factor</fullName>
    </submittedName>
</protein>
<dbReference type="InterPro" id="IPR036864">
    <property type="entry name" value="Zn2-C6_fun-type_DNA-bd_sf"/>
</dbReference>
<evidence type="ECO:0000313" key="7">
    <source>
        <dbReference type="EMBL" id="OJD37921.1"/>
    </source>
</evidence>
<dbReference type="GO" id="GO:0000981">
    <property type="term" value="F:DNA-binding transcription factor activity, RNA polymerase II-specific"/>
    <property type="evidence" value="ECO:0007669"/>
    <property type="project" value="InterPro"/>
</dbReference>
<dbReference type="InterPro" id="IPR013087">
    <property type="entry name" value="Znf_C2H2_type"/>
</dbReference>
<feature type="compositionally biased region" description="Pro residues" evidence="3">
    <location>
        <begin position="136"/>
        <end position="147"/>
    </location>
</feature>
<dbReference type="PANTHER" id="PTHR35394:SF5">
    <property type="entry name" value="DUF3176 DOMAIN-CONTAINING PROTEIN"/>
    <property type="match status" value="1"/>
</dbReference>
<keyword evidence="2" id="KW-0863">Zinc-finger</keyword>
<dbReference type="PROSITE" id="PS50048">
    <property type="entry name" value="ZN2_CY6_FUNGAL_2"/>
    <property type="match status" value="1"/>
</dbReference>
<dbReference type="SMART" id="SM00355">
    <property type="entry name" value="ZnF_C2H2"/>
    <property type="match status" value="2"/>
</dbReference>
<dbReference type="SUPFAM" id="SSF57701">
    <property type="entry name" value="Zn2/Cys6 DNA-binding domain"/>
    <property type="match status" value="1"/>
</dbReference>
<dbReference type="Pfam" id="PF11374">
    <property type="entry name" value="DUF3176"/>
    <property type="match status" value="1"/>
</dbReference>
<keyword evidence="4" id="KW-0472">Membrane</keyword>
<keyword evidence="4" id="KW-1133">Transmembrane helix</keyword>
<dbReference type="Pfam" id="PF00172">
    <property type="entry name" value="Zn_clus"/>
    <property type="match status" value="1"/>
</dbReference>
<dbReference type="Gene3D" id="4.10.240.10">
    <property type="entry name" value="Zn(2)-C6 fungal-type DNA-binding domain"/>
    <property type="match status" value="1"/>
</dbReference>
<feature type="region of interest" description="Disordered" evidence="3">
    <location>
        <begin position="126"/>
        <end position="171"/>
    </location>
</feature>
<keyword evidence="1" id="KW-0539">Nucleus</keyword>
<dbReference type="AlphaFoldDB" id="A0A1J9RBT4"/>
<dbReference type="OrthoDB" id="10261408at2759"/>
<keyword evidence="2" id="KW-0479">Metal-binding</keyword>